<dbReference type="InterPro" id="IPR042474">
    <property type="entry name" value="A33"/>
</dbReference>
<dbReference type="PANTHER" id="PTHR44969:SF1">
    <property type="entry name" value="CELL SURFACE A33 ANTIGEN"/>
    <property type="match status" value="1"/>
</dbReference>
<evidence type="ECO:0000256" key="5">
    <source>
        <dbReference type="ARBA" id="ARBA00023136"/>
    </source>
</evidence>
<dbReference type="Proteomes" id="UP001479290">
    <property type="component" value="Unassembled WGS sequence"/>
</dbReference>
<feature type="compositionally biased region" description="Basic and acidic residues" evidence="8">
    <location>
        <begin position="278"/>
        <end position="396"/>
    </location>
</feature>
<evidence type="ECO:0000259" key="10">
    <source>
        <dbReference type="PROSITE" id="PS50835"/>
    </source>
</evidence>
<keyword evidence="2 9" id="KW-0812">Transmembrane</keyword>
<organism evidence="11 12">
    <name type="scientific">Culter alburnus</name>
    <name type="common">Topmouth culter</name>
    <dbReference type="NCBI Taxonomy" id="194366"/>
    <lineage>
        <taxon>Eukaryota</taxon>
        <taxon>Metazoa</taxon>
        <taxon>Chordata</taxon>
        <taxon>Craniata</taxon>
        <taxon>Vertebrata</taxon>
        <taxon>Euteleostomi</taxon>
        <taxon>Actinopterygii</taxon>
        <taxon>Neopterygii</taxon>
        <taxon>Teleostei</taxon>
        <taxon>Ostariophysi</taxon>
        <taxon>Cypriniformes</taxon>
        <taxon>Xenocyprididae</taxon>
        <taxon>Xenocypridinae</taxon>
        <taxon>Culter</taxon>
    </lineage>
</organism>
<evidence type="ECO:0000256" key="8">
    <source>
        <dbReference type="SAM" id="MobiDB-lite"/>
    </source>
</evidence>
<comment type="caution">
    <text evidence="11">The sequence shown here is derived from an EMBL/GenBank/DDBJ whole genome shotgun (WGS) entry which is preliminary data.</text>
</comment>
<dbReference type="InterPro" id="IPR003599">
    <property type="entry name" value="Ig_sub"/>
</dbReference>
<dbReference type="PROSITE" id="PS50835">
    <property type="entry name" value="IG_LIKE"/>
    <property type="match status" value="2"/>
</dbReference>
<dbReference type="Pfam" id="PF13927">
    <property type="entry name" value="Ig_3"/>
    <property type="match status" value="1"/>
</dbReference>
<keyword evidence="5 9" id="KW-0472">Membrane</keyword>
<proteinExistence type="predicted"/>
<dbReference type="SUPFAM" id="SSF48726">
    <property type="entry name" value="Immunoglobulin"/>
    <property type="match status" value="2"/>
</dbReference>
<dbReference type="AlphaFoldDB" id="A0AAW2B8H3"/>
<feature type="transmembrane region" description="Helical" evidence="9">
    <location>
        <begin position="235"/>
        <end position="259"/>
    </location>
</feature>
<dbReference type="PANTHER" id="PTHR44969">
    <property type="entry name" value="CELL SURFACE A33 ANTIGEN"/>
    <property type="match status" value="1"/>
</dbReference>
<evidence type="ECO:0000256" key="7">
    <source>
        <dbReference type="ARBA" id="ARBA00023319"/>
    </source>
</evidence>
<dbReference type="InterPro" id="IPR036179">
    <property type="entry name" value="Ig-like_dom_sf"/>
</dbReference>
<keyword evidence="6" id="KW-1015">Disulfide bond</keyword>
<keyword evidence="7" id="KW-0393">Immunoglobulin domain</keyword>
<sequence>MACLPGVQETSSVMTVDIPLKTYKIARGDEVMIPCQFTPQPVSADVQISWTAAPDVPGDQTITIVSYRSSTNFTKVQTKYKGRVMLLQDIPKGKADLKLLRTTNADTRSYECRVEVLNNEEDPVSDTANLVVLVAPSPPICKIQGVSEYYQNINLTCLSEEGTPAPTYRWQRYDTTNNLRPNPPKATDKNGVLSLYNITAETSGFFICTSTNEIKSATCNLTLAVMPPSMSMASIGGIVGAVVAVALIFGLIIICCYCCRKKEKPEEYRMGTPEGGEFTDKDPEGKGDGPDEHVSYEEERRVKSADRRDPQDDRSERSYDRRSDYTDRRDDPSDRRERYDRDDRYDDRRDRYDDRRDRHSDRNDRYDDRRDRYDDRRDRDDDSDHYSERYDSRDRPPSVPPNKPNKPNKPKDPRY</sequence>
<feature type="region of interest" description="Disordered" evidence="8">
    <location>
        <begin position="268"/>
        <end position="415"/>
    </location>
</feature>
<evidence type="ECO:0000256" key="3">
    <source>
        <dbReference type="ARBA" id="ARBA00022729"/>
    </source>
</evidence>
<keyword evidence="4 9" id="KW-1133">Transmembrane helix</keyword>
<dbReference type="GO" id="GO:0005886">
    <property type="term" value="C:plasma membrane"/>
    <property type="evidence" value="ECO:0007669"/>
    <property type="project" value="InterPro"/>
</dbReference>
<evidence type="ECO:0000256" key="6">
    <source>
        <dbReference type="ARBA" id="ARBA00023157"/>
    </source>
</evidence>
<dbReference type="InterPro" id="IPR013783">
    <property type="entry name" value="Ig-like_fold"/>
</dbReference>
<accession>A0AAW2B8H3</accession>
<dbReference type="SMART" id="SM00409">
    <property type="entry name" value="IG"/>
    <property type="match status" value="2"/>
</dbReference>
<feature type="domain" description="Ig-like" evidence="10">
    <location>
        <begin position="5"/>
        <end position="125"/>
    </location>
</feature>
<feature type="domain" description="Ig-like" evidence="10">
    <location>
        <begin position="138"/>
        <end position="224"/>
    </location>
</feature>
<evidence type="ECO:0000313" key="11">
    <source>
        <dbReference type="EMBL" id="KAK9980400.1"/>
    </source>
</evidence>
<keyword evidence="3" id="KW-0732">Signal</keyword>
<protein>
    <recommendedName>
        <fullName evidence="10">Ig-like domain-containing protein</fullName>
    </recommendedName>
</protein>
<evidence type="ECO:0000313" key="12">
    <source>
        <dbReference type="Proteomes" id="UP001479290"/>
    </source>
</evidence>
<dbReference type="InterPro" id="IPR007110">
    <property type="entry name" value="Ig-like_dom"/>
</dbReference>
<evidence type="ECO:0000256" key="1">
    <source>
        <dbReference type="ARBA" id="ARBA00004479"/>
    </source>
</evidence>
<evidence type="ECO:0000256" key="9">
    <source>
        <dbReference type="SAM" id="Phobius"/>
    </source>
</evidence>
<evidence type="ECO:0000256" key="4">
    <source>
        <dbReference type="ARBA" id="ARBA00022989"/>
    </source>
</evidence>
<dbReference type="InterPro" id="IPR013106">
    <property type="entry name" value="Ig_V-set"/>
</dbReference>
<dbReference type="EMBL" id="JAWDJR010000001">
    <property type="protein sequence ID" value="KAK9980400.1"/>
    <property type="molecule type" value="Genomic_DNA"/>
</dbReference>
<keyword evidence="12" id="KW-1185">Reference proteome</keyword>
<gene>
    <name evidence="11" type="ORF">ABG768_000011</name>
</gene>
<name>A0AAW2B8H3_CULAL</name>
<dbReference type="Gene3D" id="2.60.40.10">
    <property type="entry name" value="Immunoglobulins"/>
    <property type="match status" value="2"/>
</dbReference>
<dbReference type="FunFam" id="2.60.40.10:FF:000095">
    <property type="entry name" value="immunoglobulin superfamily member 11 isoform X1"/>
    <property type="match status" value="1"/>
</dbReference>
<dbReference type="Pfam" id="PF07686">
    <property type="entry name" value="V-set"/>
    <property type="match status" value="1"/>
</dbReference>
<comment type="subcellular location">
    <subcellularLocation>
        <location evidence="1">Membrane</location>
        <topology evidence="1">Single-pass type I membrane protein</topology>
    </subcellularLocation>
</comment>
<evidence type="ECO:0000256" key="2">
    <source>
        <dbReference type="ARBA" id="ARBA00022692"/>
    </source>
</evidence>
<reference evidence="11 12" key="1">
    <citation type="submission" date="2024-05" db="EMBL/GenBank/DDBJ databases">
        <title>A high-quality chromosomal-level genome assembly of Topmouth culter (Culter alburnus).</title>
        <authorList>
            <person name="Zhao H."/>
        </authorList>
    </citation>
    <scope>NUCLEOTIDE SEQUENCE [LARGE SCALE GENOMIC DNA]</scope>
    <source>
        <strain evidence="11">CATC2023</strain>
        <tissue evidence="11">Muscle</tissue>
    </source>
</reference>